<feature type="region of interest" description="Disordered" evidence="1">
    <location>
        <begin position="30"/>
        <end position="78"/>
    </location>
</feature>
<name>A0A9X0D637_9CNID</name>
<reference evidence="2" key="1">
    <citation type="submission" date="2023-01" db="EMBL/GenBank/DDBJ databases">
        <title>Genome assembly of the deep-sea coral Lophelia pertusa.</title>
        <authorList>
            <person name="Herrera S."/>
            <person name="Cordes E."/>
        </authorList>
    </citation>
    <scope>NUCLEOTIDE SEQUENCE</scope>
    <source>
        <strain evidence="2">USNM1676648</strain>
        <tissue evidence="2">Polyp</tissue>
    </source>
</reference>
<protein>
    <submittedName>
        <fullName evidence="2">Uncharacterized protein</fullName>
    </submittedName>
</protein>
<gene>
    <name evidence="2" type="ORF">OS493_010653</name>
</gene>
<feature type="compositionally biased region" description="Low complexity" evidence="1">
    <location>
        <begin position="30"/>
        <end position="41"/>
    </location>
</feature>
<proteinExistence type="predicted"/>
<dbReference type="EMBL" id="MU825877">
    <property type="protein sequence ID" value="KAJ7386249.1"/>
    <property type="molecule type" value="Genomic_DNA"/>
</dbReference>
<accession>A0A9X0D637</accession>
<evidence type="ECO:0000256" key="1">
    <source>
        <dbReference type="SAM" id="MobiDB-lite"/>
    </source>
</evidence>
<feature type="compositionally biased region" description="Low complexity" evidence="1">
    <location>
        <begin position="60"/>
        <end position="71"/>
    </location>
</feature>
<dbReference type="Proteomes" id="UP001163046">
    <property type="component" value="Unassembled WGS sequence"/>
</dbReference>
<keyword evidence="3" id="KW-1185">Reference proteome</keyword>
<evidence type="ECO:0000313" key="3">
    <source>
        <dbReference type="Proteomes" id="UP001163046"/>
    </source>
</evidence>
<organism evidence="2 3">
    <name type="scientific">Desmophyllum pertusum</name>
    <dbReference type="NCBI Taxonomy" id="174260"/>
    <lineage>
        <taxon>Eukaryota</taxon>
        <taxon>Metazoa</taxon>
        <taxon>Cnidaria</taxon>
        <taxon>Anthozoa</taxon>
        <taxon>Hexacorallia</taxon>
        <taxon>Scleractinia</taxon>
        <taxon>Caryophylliina</taxon>
        <taxon>Caryophylliidae</taxon>
        <taxon>Desmophyllum</taxon>
    </lineage>
</organism>
<dbReference type="OrthoDB" id="19928at2759"/>
<dbReference type="AlphaFoldDB" id="A0A9X0D637"/>
<sequence length="169" mass="18511">MGEQGSVKTIYKAEKKSEEICDETARWVNLLNGHNGGNSNNISPVPFRSQSPPRIMADRSSPVFSSKSSSSPSPPSYNSPFLQYSSWSAADESSFYKFRAKRASPTPLSPNAKEFSYRSPNDCFSYGVPQGKSGLDTTQGAFISSSLLDWFNYNEIGNFNTAAQLPILA</sequence>
<evidence type="ECO:0000313" key="2">
    <source>
        <dbReference type="EMBL" id="KAJ7386249.1"/>
    </source>
</evidence>
<comment type="caution">
    <text evidence="2">The sequence shown here is derived from an EMBL/GenBank/DDBJ whole genome shotgun (WGS) entry which is preliminary data.</text>
</comment>